<evidence type="ECO:0000313" key="2">
    <source>
        <dbReference type="EMBL" id="BBO77759.1"/>
    </source>
</evidence>
<dbReference type="AlphaFoldDB" id="A0A5K7ZC68"/>
<protein>
    <submittedName>
        <fullName evidence="2">Uncharacterized protein</fullName>
    </submittedName>
</protein>
<feature type="compositionally biased region" description="Basic and acidic residues" evidence="1">
    <location>
        <begin position="53"/>
        <end position="66"/>
    </location>
</feature>
<evidence type="ECO:0000256" key="1">
    <source>
        <dbReference type="SAM" id="MobiDB-lite"/>
    </source>
</evidence>
<dbReference type="KEGG" id="dwd:DSCW_51760"/>
<evidence type="ECO:0000313" key="3">
    <source>
        <dbReference type="Proteomes" id="UP000427769"/>
    </source>
</evidence>
<name>A0A5K7ZC68_9BACT</name>
<organism evidence="2 3">
    <name type="scientific">Desulfosarcina widdelii</name>
    <dbReference type="NCBI Taxonomy" id="947919"/>
    <lineage>
        <taxon>Bacteria</taxon>
        <taxon>Pseudomonadati</taxon>
        <taxon>Thermodesulfobacteriota</taxon>
        <taxon>Desulfobacteria</taxon>
        <taxon>Desulfobacterales</taxon>
        <taxon>Desulfosarcinaceae</taxon>
        <taxon>Desulfosarcina</taxon>
    </lineage>
</organism>
<gene>
    <name evidence="2" type="ORF">DSCW_51760</name>
</gene>
<dbReference type="Proteomes" id="UP000427769">
    <property type="component" value="Chromosome"/>
</dbReference>
<reference evidence="2 3" key="1">
    <citation type="submission" date="2019-11" db="EMBL/GenBank/DDBJ databases">
        <title>Comparative genomics of hydrocarbon-degrading Desulfosarcina strains.</title>
        <authorList>
            <person name="Watanabe M."/>
            <person name="Kojima H."/>
            <person name="Fukui M."/>
        </authorList>
    </citation>
    <scope>NUCLEOTIDE SEQUENCE [LARGE SCALE GENOMIC DNA]</scope>
    <source>
        <strain evidence="2 3">PP31</strain>
    </source>
</reference>
<proteinExistence type="predicted"/>
<keyword evidence="3" id="KW-1185">Reference proteome</keyword>
<feature type="region of interest" description="Disordered" evidence="1">
    <location>
        <begin position="53"/>
        <end position="73"/>
    </location>
</feature>
<dbReference type="EMBL" id="AP021875">
    <property type="protein sequence ID" value="BBO77759.1"/>
    <property type="molecule type" value="Genomic_DNA"/>
</dbReference>
<accession>A0A5K7ZC68</accession>
<sequence length="73" mass="8554">MRIHWIAWLLQGEFFKTRPFDSCHSDVSYEAIHMGPGPNFHVPIRFASYIPRSERRNDSKPQEKVLDALGQLK</sequence>